<sequence>MGIVPAAVPPASARNAEAWADVPGRGVPWSRDRVEGCSRRGRGIKLPGLRSCVGPPSRSRPHGVARLVPSPWPAASELRRAAP</sequence>
<evidence type="ECO:0000313" key="3">
    <source>
        <dbReference type="Proteomes" id="UP001151752"/>
    </source>
</evidence>
<reference evidence="2" key="1">
    <citation type="submission" date="2022-11" db="EMBL/GenBank/DDBJ databases">
        <authorList>
            <person name="Hyden B.L."/>
            <person name="Feng K."/>
            <person name="Yates T."/>
            <person name="Jawdy S."/>
            <person name="Smart L.B."/>
            <person name="Muchero W."/>
        </authorList>
    </citation>
    <scope>NUCLEOTIDE SEQUENCE</scope>
    <source>
        <tissue evidence="2">Shoot tip</tissue>
    </source>
</reference>
<evidence type="ECO:0000256" key="1">
    <source>
        <dbReference type="SAM" id="MobiDB-lite"/>
    </source>
</evidence>
<keyword evidence="3" id="KW-1185">Reference proteome</keyword>
<gene>
    <name evidence="2" type="ORF">OIU74_005795</name>
</gene>
<reference evidence="2" key="2">
    <citation type="journal article" date="2023" name="Int. J. Mol. Sci.">
        <title>De Novo Assembly and Annotation of 11 Diverse Shrub Willow (Salix) Genomes Reveals Novel Gene Organization in Sex-Linked Regions.</title>
        <authorList>
            <person name="Hyden B."/>
            <person name="Feng K."/>
            <person name="Yates T.B."/>
            <person name="Jawdy S."/>
            <person name="Cereghino C."/>
            <person name="Smart L.B."/>
            <person name="Muchero W."/>
        </authorList>
    </citation>
    <scope>NUCLEOTIDE SEQUENCE</scope>
    <source>
        <tissue evidence="2">Shoot tip</tissue>
    </source>
</reference>
<name>A0A9Q0NU99_9ROSI</name>
<comment type="caution">
    <text evidence="2">The sequence shown here is derived from an EMBL/GenBank/DDBJ whole genome shotgun (WGS) entry which is preliminary data.</text>
</comment>
<accession>A0A9Q0NU99</accession>
<dbReference type="Proteomes" id="UP001151752">
    <property type="component" value="Unassembled WGS sequence"/>
</dbReference>
<evidence type="ECO:0000313" key="2">
    <source>
        <dbReference type="EMBL" id="KAJ6676076.1"/>
    </source>
</evidence>
<dbReference type="EMBL" id="JAPFFM010000117">
    <property type="protein sequence ID" value="KAJ6676076.1"/>
    <property type="molecule type" value="Genomic_DNA"/>
</dbReference>
<protein>
    <submittedName>
        <fullName evidence="2">Uncharacterized protein</fullName>
    </submittedName>
</protein>
<feature type="region of interest" description="Disordered" evidence="1">
    <location>
        <begin position="48"/>
        <end position="83"/>
    </location>
</feature>
<proteinExistence type="predicted"/>
<organism evidence="2 3">
    <name type="scientific">Salix koriyanagi</name>
    <dbReference type="NCBI Taxonomy" id="2511006"/>
    <lineage>
        <taxon>Eukaryota</taxon>
        <taxon>Viridiplantae</taxon>
        <taxon>Streptophyta</taxon>
        <taxon>Embryophyta</taxon>
        <taxon>Tracheophyta</taxon>
        <taxon>Spermatophyta</taxon>
        <taxon>Magnoliopsida</taxon>
        <taxon>eudicotyledons</taxon>
        <taxon>Gunneridae</taxon>
        <taxon>Pentapetalae</taxon>
        <taxon>rosids</taxon>
        <taxon>fabids</taxon>
        <taxon>Malpighiales</taxon>
        <taxon>Salicaceae</taxon>
        <taxon>Saliceae</taxon>
        <taxon>Salix</taxon>
    </lineage>
</organism>
<dbReference type="AlphaFoldDB" id="A0A9Q0NU99"/>